<organism evidence="3 4">
    <name type="scientific">Asaia spathodeae</name>
    <dbReference type="NCBI Taxonomy" id="657016"/>
    <lineage>
        <taxon>Bacteria</taxon>
        <taxon>Pseudomonadati</taxon>
        <taxon>Pseudomonadota</taxon>
        <taxon>Alphaproteobacteria</taxon>
        <taxon>Acetobacterales</taxon>
        <taxon>Acetobacteraceae</taxon>
        <taxon>Asaia</taxon>
    </lineage>
</organism>
<evidence type="ECO:0000313" key="4">
    <source>
        <dbReference type="Proteomes" id="UP001516351"/>
    </source>
</evidence>
<accession>A0ABX2P4T5</accession>
<gene>
    <name evidence="3" type="ORF">HW542_07315</name>
</gene>
<keyword evidence="4" id="KW-1185">Reference proteome</keyword>
<feature type="compositionally biased region" description="Low complexity" evidence="1">
    <location>
        <begin position="45"/>
        <end position="58"/>
    </location>
</feature>
<protein>
    <submittedName>
        <fullName evidence="3">Uncharacterized protein</fullName>
    </submittedName>
</protein>
<keyword evidence="2" id="KW-0732">Signal</keyword>
<feature type="region of interest" description="Disordered" evidence="1">
    <location>
        <begin position="43"/>
        <end position="66"/>
    </location>
</feature>
<dbReference type="Proteomes" id="UP001516351">
    <property type="component" value="Unassembled WGS sequence"/>
</dbReference>
<dbReference type="EMBL" id="JABXXV010000003">
    <property type="protein sequence ID" value="NVN46619.1"/>
    <property type="molecule type" value="Genomic_DNA"/>
</dbReference>
<evidence type="ECO:0000313" key="3">
    <source>
        <dbReference type="EMBL" id="NVN46619.1"/>
    </source>
</evidence>
<evidence type="ECO:0000256" key="2">
    <source>
        <dbReference type="SAM" id="SignalP"/>
    </source>
</evidence>
<sequence length="133" mass="13435">MRNRNLCLTLVTVTLGGMPASSALCVARGFSTVLPFHVEVPSTVSPAPRGSPSGAGAAQWEPAPLPRAMAAPPIRRTTAGKAVDFVKQFLPSGEGTPGHDPVTGAAIGVFGPAYQNASLVGHGLAPPGETVGR</sequence>
<feature type="signal peptide" evidence="2">
    <location>
        <begin position="1"/>
        <end position="23"/>
    </location>
</feature>
<evidence type="ECO:0000256" key="1">
    <source>
        <dbReference type="SAM" id="MobiDB-lite"/>
    </source>
</evidence>
<comment type="caution">
    <text evidence="3">The sequence shown here is derived from an EMBL/GenBank/DDBJ whole genome shotgun (WGS) entry which is preliminary data.</text>
</comment>
<reference evidence="3 4" key="1">
    <citation type="submission" date="2020-06" db="EMBL/GenBank/DDBJ databases">
        <title>Synonyms of Asaia species.</title>
        <authorList>
            <person name="Sombolestani A."/>
        </authorList>
    </citation>
    <scope>NUCLEOTIDE SEQUENCE [LARGE SCALE GENOMIC DNA]</scope>
    <source>
        <strain evidence="3 4">LMG 27047</strain>
    </source>
</reference>
<proteinExistence type="predicted"/>
<dbReference type="RefSeq" id="WP_267312500.1">
    <property type="nucleotide sequence ID" value="NZ_JABXXV010000003.1"/>
</dbReference>
<feature type="chain" id="PRO_5046246907" evidence="2">
    <location>
        <begin position="24"/>
        <end position="133"/>
    </location>
</feature>
<name>A0ABX2P4T5_9PROT</name>